<dbReference type="KEGG" id="bapi:BBC0122_014510"/>
<dbReference type="Pfam" id="PF07978">
    <property type="entry name" value="NIPSNAP"/>
    <property type="match status" value="2"/>
</dbReference>
<dbReference type="Proteomes" id="UP000189632">
    <property type="component" value="Chromosome"/>
</dbReference>
<dbReference type="EMBL" id="CP015625">
    <property type="protein sequence ID" value="AQT47558.1"/>
    <property type="molecule type" value="Genomic_DNA"/>
</dbReference>
<comment type="similarity">
    <text evidence="1">Belongs to the NipSnap family.</text>
</comment>
<dbReference type="InterPro" id="IPR011008">
    <property type="entry name" value="Dimeric_a/b-barrel"/>
</dbReference>
<dbReference type="OrthoDB" id="4124121at2"/>
<reference evidence="3 4" key="1">
    <citation type="submission" date="2016-11" db="EMBL/GenBank/DDBJ databases">
        <title>Comparative genomics of Bartonella apis.</title>
        <authorList>
            <person name="Engel P."/>
        </authorList>
    </citation>
    <scope>NUCLEOTIDE SEQUENCE [LARGE SCALE GENOMIC DNA]</scope>
    <source>
        <strain evidence="3 4">BBC0122</strain>
    </source>
</reference>
<dbReference type="RefSeq" id="WP_077992597.1">
    <property type="nucleotide sequence ID" value="NZ_CP015625.1"/>
</dbReference>
<dbReference type="AlphaFoldDB" id="A0A1U9MII8"/>
<dbReference type="PANTHER" id="PTHR21017:SF17">
    <property type="entry name" value="PROTEIN NIPSNAP"/>
    <property type="match status" value="1"/>
</dbReference>
<name>A0A1U9MII8_9HYPH</name>
<evidence type="ECO:0000259" key="2">
    <source>
        <dbReference type="Pfam" id="PF07978"/>
    </source>
</evidence>
<evidence type="ECO:0000313" key="3">
    <source>
        <dbReference type="EMBL" id="AQT47558.1"/>
    </source>
</evidence>
<protein>
    <submittedName>
        <fullName evidence="3">NIPSNAP protein</fullName>
    </submittedName>
</protein>
<sequence>MQRYEIATLQLSMGAAGKAAPAIQAFCNENDAKGKLLGAFTTEVGPLNQVILLRGFANESDLASERKRTLTSSNPFGASEWMSELTLETYSPFPFLKPVETGAFGPIYELRSYVYKHGGLPHILKAWEDAVPEREKISPLTIALYSLDGRPRITHIWPYKTPNERFELRAQSVAKSVWPPKGGPDWLTSDMRSSLIVPLPISPSPEAVLSLRFKATNCRNVSGSFFIDIL</sequence>
<evidence type="ECO:0000313" key="4">
    <source>
        <dbReference type="Proteomes" id="UP000189632"/>
    </source>
</evidence>
<dbReference type="PANTHER" id="PTHR21017">
    <property type="entry name" value="NIPSNAP-RELATED"/>
    <property type="match status" value="1"/>
</dbReference>
<organism evidence="3 4">
    <name type="scientific">Bartonella choladocola</name>
    <dbReference type="NCBI Taxonomy" id="2750995"/>
    <lineage>
        <taxon>Bacteria</taxon>
        <taxon>Pseudomonadati</taxon>
        <taxon>Pseudomonadota</taxon>
        <taxon>Alphaproteobacteria</taxon>
        <taxon>Hyphomicrobiales</taxon>
        <taxon>Bartonellaceae</taxon>
        <taxon>Bartonella</taxon>
    </lineage>
</organism>
<accession>A0A1U9MII8</accession>
<keyword evidence="4" id="KW-1185">Reference proteome</keyword>
<dbReference type="InterPro" id="IPR012577">
    <property type="entry name" value="NIPSNAP"/>
</dbReference>
<dbReference type="Gene3D" id="3.30.70.100">
    <property type="match status" value="2"/>
</dbReference>
<proteinExistence type="inferred from homology"/>
<gene>
    <name evidence="3" type="ORF">BBC0122_014510</name>
</gene>
<evidence type="ECO:0000256" key="1">
    <source>
        <dbReference type="ARBA" id="ARBA00005291"/>
    </source>
</evidence>
<feature type="domain" description="NIPSNAP" evidence="2">
    <location>
        <begin position="4"/>
        <end position="72"/>
    </location>
</feature>
<feature type="domain" description="NIPSNAP" evidence="2">
    <location>
        <begin position="108"/>
        <end position="203"/>
    </location>
</feature>
<dbReference type="SUPFAM" id="SSF54909">
    <property type="entry name" value="Dimeric alpha+beta barrel"/>
    <property type="match status" value="2"/>
</dbReference>
<dbReference type="InterPro" id="IPR051557">
    <property type="entry name" value="NipSnap_domain"/>
</dbReference>